<evidence type="ECO:0008006" key="4">
    <source>
        <dbReference type="Google" id="ProtNLM"/>
    </source>
</evidence>
<proteinExistence type="predicted"/>
<protein>
    <recommendedName>
        <fullName evidence="4">DUF4381 domain-containing protein</fullName>
    </recommendedName>
</protein>
<name>A0A4V4HXK9_9FLAO</name>
<evidence type="ECO:0000256" key="1">
    <source>
        <dbReference type="SAM" id="Phobius"/>
    </source>
</evidence>
<accession>A0A4V4HXK9</accession>
<feature type="transmembrane region" description="Helical" evidence="1">
    <location>
        <begin position="346"/>
        <end position="370"/>
    </location>
</feature>
<gene>
    <name evidence="2" type="ORF">EZV76_03560</name>
</gene>
<evidence type="ECO:0000313" key="2">
    <source>
        <dbReference type="EMBL" id="THV61416.1"/>
    </source>
</evidence>
<dbReference type="AlphaFoldDB" id="A0A4V4HXK9"/>
<keyword evidence="3" id="KW-1185">Reference proteome</keyword>
<keyword evidence="1" id="KW-0812">Transmembrane</keyword>
<dbReference type="OrthoDB" id="9807384at2"/>
<comment type="caution">
    <text evidence="2">The sequence shown here is derived from an EMBL/GenBank/DDBJ whole genome shotgun (WGS) entry which is preliminary data.</text>
</comment>
<organism evidence="2 3">
    <name type="scientific">Flagellimonas alvinocaridis</name>
    <dbReference type="NCBI Taxonomy" id="2530200"/>
    <lineage>
        <taxon>Bacteria</taxon>
        <taxon>Pseudomonadati</taxon>
        <taxon>Bacteroidota</taxon>
        <taxon>Flavobacteriia</taxon>
        <taxon>Flavobacteriales</taxon>
        <taxon>Flavobacteriaceae</taxon>
        <taxon>Flagellimonas</taxon>
    </lineage>
</organism>
<sequence length="553" mass="62373">MQVENSKLKIQNVPTPFVLMTLLCLFVLPFTGWSQTDSKISTDVDTLSIKIGEQIKYTITVETDSTNVVHFPEGQTFSPLETVEAIIGDTIKNNDKVVLQRIYALTQFDSGAYTIPPQRIAINERPFFTDSFNIKVGDVAVDTTKQRMFDIKPLIQVDRSNAELWKTLLWILLGLLIVGGLVYWFFLRKKPLTEEEKVALLPPYDRALMELKKLENSRYLIQDEYKKYYSELTDIVRLYLEDEVHVSAMESTTEQLITKLELLKDAGELKLDDETLKQFQKILQTADLVKFAKSKPASSVAEQDRKLVEQIVVKTHDALPEPTEEELLLNEEYLEELAKRKQRKRIYWAAAIFAGLVFVGAGVSVAYYGFKQVRDTVFGYPTKDLLEGEWVASSYGFPPVELETPDVLIRQEVKLPPEAEELIKELQSFSYGSYAGIFSVSASSAIYKEEKDPDFSAAVGATLATFEGLGLKNIITKQEEFTTKSGVQGLKTYGTGTIDGPGNSQPKKAKYNILSFGGKGFMQQVVITWEDGDTYAEQIVERILNTLDVKTQA</sequence>
<evidence type="ECO:0000313" key="3">
    <source>
        <dbReference type="Proteomes" id="UP000310406"/>
    </source>
</evidence>
<reference evidence="2 3" key="1">
    <citation type="submission" date="2019-03" db="EMBL/GenBank/DDBJ databases">
        <title>Muricauda SCR12 sp.nov, a marine bacterium isolated from Pacific Ocean:the Okinawa trough.</title>
        <authorList>
            <person name="Liu L."/>
        </authorList>
    </citation>
    <scope>NUCLEOTIDE SEQUENCE [LARGE SCALE GENOMIC DNA]</scope>
    <source>
        <strain evidence="2 3">SCR12</strain>
    </source>
</reference>
<dbReference type="Proteomes" id="UP000310406">
    <property type="component" value="Unassembled WGS sequence"/>
</dbReference>
<keyword evidence="1" id="KW-0472">Membrane</keyword>
<dbReference type="EMBL" id="SNTZ01000001">
    <property type="protein sequence ID" value="THV61416.1"/>
    <property type="molecule type" value="Genomic_DNA"/>
</dbReference>
<keyword evidence="1" id="KW-1133">Transmembrane helix</keyword>
<feature type="transmembrane region" description="Helical" evidence="1">
    <location>
        <begin position="168"/>
        <end position="187"/>
    </location>
</feature>